<accession>A0AAE1A393</accession>
<comment type="caution">
    <text evidence="1">The sequence shown here is derived from an EMBL/GenBank/DDBJ whole genome shotgun (WGS) entry which is preliminary data.</text>
</comment>
<organism evidence="1 2">
    <name type="scientific">Elysia crispata</name>
    <name type="common">lettuce slug</name>
    <dbReference type="NCBI Taxonomy" id="231223"/>
    <lineage>
        <taxon>Eukaryota</taxon>
        <taxon>Metazoa</taxon>
        <taxon>Spiralia</taxon>
        <taxon>Lophotrochozoa</taxon>
        <taxon>Mollusca</taxon>
        <taxon>Gastropoda</taxon>
        <taxon>Heterobranchia</taxon>
        <taxon>Euthyneura</taxon>
        <taxon>Panpulmonata</taxon>
        <taxon>Sacoglossa</taxon>
        <taxon>Placobranchoidea</taxon>
        <taxon>Plakobranchidae</taxon>
        <taxon>Elysia</taxon>
    </lineage>
</organism>
<name>A0AAE1A393_9GAST</name>
<proteinExistence type="predicted"/>
<evidence type="ECO:0000313" key="2">
    <source>
        <dbReference type="Proteomes" id="UP001283361"/>
    </source>
</evidence>
<dbReference type="AlphaFoldDB" id="A0AAE1A393"/>
<dbReference type="EMBL" id="JAWDGP010002749">
    <property type="protein sequence ID" value="KAK3780280.1"/>
    <property type="molecule type" value="Genomic_DNA"/>
</dbReference>
<dbReference type="Proteomes" id="UP001283361">
    <property type="component" value="Unassembled WGS sequence"/>
</dbReference>
<sequence length="104" mass="10829">MVHALKSSGSPCLQAAATMTHALSHNGPCLIHNVPCLSTQPQNSGLHGLATMALALATMAHALSSSHQWQHVLATIAHALPATTLAHVLPATMASCLMLQWLIP</sequence>
<protein>
    <submittedName>
        <fullName evidence="1">Uncharacterized protein</fullName>
    </submittedName>
</protein>
<keyword evidence="2" id="KW-1185">Reference proteome</keyword>
<gene>
    <name evidence="1" type="ORF">RRG08_005305</name>
</gene>
<evidence type="ECO:0000313" key="1">
    <source>
        <dbReference type="EMBL" id="KAK3780280.1"/>
    </source>
</evidence>
<reference evidence="1" key="1">
    <citation type="journal article" date="2023" name="G3 (Bethesda)">
        <title>A reference genome for the long-term kleptoplast-retaining sea slug Elysia crispata morphotype clarki.</title>
        <authorList>
            <person name="Eastman K.E."/>
            <person name="Pendleton A.L."/>
            <person name="Shaikh M.A."/>
            <person name="Suttiyut T."/>
            <person name="Ogas R."/>
            <person name="Tomko P."/>
            <person name="Gavelis G."/>
            <person name="Widhalm J.R."/>
            <person name="Wisecaver J.H."/>
        </authorList>
    </citation>
    <scope>NUCLEOTIDE SEQUENCE</scope>
    <source>
        <strain evidence="1">ECLA1</strain>
    </source>
</reference>